<keyword evidence="2" id="KW-0472">Membrane</keyword>
<feature type="region of interest" description="Disordered" evidence="1">
    <location>
        <begin position="249"/>
        <end position="269"/>
    </location>
</feature>
<evidence type="ECO:0000256" key="1">
    <source>
        <dbReference type="SAM" id="MobiDB-lite"/>
    </source>
</evidence>
<comment type="caution">
    <text evidence="3">The sequence shown here is derived from an EMBL/GenBank/DDBJ whole genome shotgun (WGS) entry which is preliminary data.</text>
</comment>
<dbReference type="GeneID" id="37070922"/>
<keyword evidence="4" id="KW-1185">Reference proteome</keyword>
<name>A0A317X124_9EURO</name>
<protein>
    <submittedName>
        <fullName evidence="3">Uncharacterized protein</fullName>
    </submittedName>
</protein>
<evidence type="ECO:0000313" key="3">
    <source>
        <dbReference type="EMBL" id="PWY90648.1"/>
    </source>
</evidence>
<feature type="compositionally biased region" description="Basic residues" evidence="1">
    <location>
        <begin position="250"/>
        <end position="266"/>
    </location>
</feature>
<feature type="compositionally biased region" description="Low complexity" evidence="1">
    <location>
        <begin position="18"/>
        <end position="38"/>
    </location>
</feature>
<evidence type="ECO:0000313" key="4">
    <source>
        <dbReference type="Proteomes" id="UP000247233"/>
    </source>
</evidence>
<dbReference type="Proteomes" id="UP000247233">
    <property type="component" value="Unassembled WGS sequence"/>
</dbReference>
<dbReference type="EMBL" id="MSFL01000002">
    <property type="protein sequence ID" value="PWY90648.1"/>
    <property type="molecule type" value="Genomic_DNA"/>
</dbReference>
<accession>A0A317X124</accession>
<organism evidence="3 4">
    <name type="scientific">Aspergillus heteromorphus CBS 117.55</name>
    <dbReference type="NCBI Taxonomy" id="1448321"/>
    <lineage>
        <taxon>Eukaryota</taxon>
        <taxon>Fungi</taxon>
        <taxon>Dikarya</taxon>
        <taxon>Ascomycota</taxon>
        <taxon>Pezizomycotina</taxon>
        <taxon>Eurotiomycetes</taxon>
        <taxon>Eurotiomycetidae</taxon>
        <taxon>Eurotiales</taxon>
        <taxon>Aspergillaceae</taxon>
        <taxon>Aspergillus</taxon>
        <taxon>Aspergillus subgen. Circumdati</taxon>
    </lineage>
</organism>
<gene>
    <name evidence="3" type="ORF">BO70DRAFT_74960</name>
</gene>
<reference evidence="3 4" key="1">
    <citation type="submission" date="2016-12" db="EMBL/GenBank/DDBJ databases">
        <title>The genomes of Aspergillus section Nigri reveals drivers in fungal speciation.</title>
        <authorList>
            <consortium name="DOE Joint Genome Institute"/>
            <person name="Vesth T.C."/>
            <person name="Nybo J."/>
            <person name="Theobald S."/>
            <person name="Brandl J."/>
            <person name="Frisvad J.C."/>
            <person name="Nielsen K.F."/>
            <person name="Lyhne E.K."/>
            <person name="Kogle M.E."/>
            <person name="Kuo A."/>
            <person name="Riley R."/>
            <person name="Clum A."/>
            <person name="Nolan M."/>
            <person name="Lipzen A."/>
            <person name="Salamov A."/>
            <person name="Henrissat B."/>
            <person name="Wiebenga A."/>
            <person name="De Vries R.P."/>
            <person name="Grigoriev I.V."/>
            <person name="Mortensen U.H."/>
            <person name="Andersen M.R."/>
            <person name="Baker S.E."/>
        </authorList>
    </citation>
    <scope>NUCLEOTIDE SEQUENCE [LARGE SCALE GENOMIC DNA]</scope>
    <source>
        <strain evidence="3 4">CBS 117.55</strain>
    </source>
</reference>
<dbReference type="STRING" id="1448321.A0A317X124"/>
<dbReference type="AlphaFoldDB" id="A0A317X124"/>
<dbReference type="VEuPathDB" id="FungiDB:BO70DRAFT_74960"/>
<sequence>MTDQPAVKKRKVAKGKDAAAGAGEPAPESSTNNTTTTPSKPPKKKIAKLPPIPLTEASAGPGDRLIIRLREKEKKSWEKIYKEWNEMTSLEAKGTTLRGRYEAMQANFRGMDPEDVSNSVLSCLFFYFAFTIHPSVTPNKTTTLTAHNQEPKFIAAKKAIEKRLERQKWKLIRDEIVAAQGGKYSCRYLEKKWKELVRTGRHELKSGGRTRVRLKLRRMTLTVRKRRRKRKRKRPTLSMRKMCSALKTMKTMKKKKKRKKKRRKKMGMGMEMSKKTEISVFPGFFFFFFFFLLRV</sequence>
<keyword evidence="2" id="KW-1133">Transmembrane helix</keyword>
<dbReference type="RefSeq" id="XP_025403091.1">
    <property type="nucleotide sequence ID" value="XM_025548685.1"/>
</dbReference>
<proteinExistence type="predicted"/>
<keyword evidence="2" id="KW-0812">Transmembrane</keyword>
<feature type="transmembrane region" description="Helical" evidence="2">
    <location>
        <begin position="276"/>
        <end position="293"/>
    </location>
</feature>
<feature type="region of interest" description="Disordered" evidence="1">
    <location>
        <begin position="1"/>
        <end position="57"/>
    </location>
</feature>
<dbReference type="OrthoDB" id="5375264at2759"/>
<evidence type="ECO:0000256" key="2">
    <source>
        <dbReference type="SAM" id="Phobius"/>
    </source>
</evidence>